<comment type="similarity">
    <text evidence="1">Belongs to the NifU family.</text>
</comment>
<evidence type="ECO:0000256" key="1">
    <source>
        <dbReference type="ARBA" id="ARBA00006420"/>
    </source>
</evidence>
<dbReference type="AlphaFoldDB" id="A0A9C7PWB7"/>
<comment type="caution">
    <text evidence="3">The sequence shown here is derived from an EMBL/GenBank/DDBJ whole genome shotgun (WGS) entry which is preliminary data.</text>
</comment>
<evidence type="ECO:0000313" key="6">
    <source>
        <dbReference type="Proteomes" id="UP001061958"/>
    </source>
</evidence>
<dbReference type="InterPro" id="IPR014824">
    <property type="entry name" value="Nfu/NifU_N"/>
</dbReference>
<dbReference type="EMBL" id="BQMJ01000038">
    <property type="protein sequence ID" value="GJQ12981.1"/>
    <property type="molecule type" value="Genomic_DNA"/>
</dbReference>
<dbReference type="InterPro" id="IPR036498">
    <property type="entry name" value="Nfu/NifU_N_sf"/>
</dbReference>
<dbReference type="Gene3D" id="3.30.300.130">
    <property type="entry name" value="Fe-S cluster assembly (FSCA)"/>
    <property type="match status" value="1"/>
</dbReference>
<dbReference type="EMBL" id="BQMJ01000025">
    <property type="protein sequence ID" value="GJQ11624.1"/>
    <property type="molecule type" value="Genomic_DNA"/>
</dbReference>
<dbReference type="FunFam" id="3.30.1370.70:FF:000001">
    <property type="entry name" value="NifU-like protein 4, mitochondrial"/>
    <property type="match status" value="1"/>
</dbReference>
<name>A0A9C7PWB7_9RHOD</name>
<dbReference type="GO" id="GO:0016226">
    <property type="term" value="P:iron-sulfur cluster assembly"/>
    <property type="evidence" value="ECO:0007669"/>
    <property type="project" value="InterPro"/>
</dbReference>
<evidence type="ECO:0000259" key="2">
    <source>
        <dbReference type="SMART" id="SM00932"/>
    </source>
</evidence>
<dbReference type="SMART" id="SM00932">
    <property type="entry name" value="Nfu_N"/>
    <property type="match status" value="1"/>
</dbReference>
<evidence type="ECO:0000313" key="5">
    <source>
        <dbReference type="EMBL" id="GJQ12981.1"/>
    </source>
</evidence>
<accession>A0A9C7PWB7</accession>
<sequence length="301" mass="34075">MRLLFSGVQTRLQSLATCVLGSGIGKLAHEKPWTLFRFFHYPKHTIYTHSSLTGSMHSLYKLHYGFPDRRLVPQQQLWLLFKRGLFLQSQPTPNPDSVKFLPGREVVPNEASVDFPNAQTAQISPLAKRLFRIEGISSVFLGPDFVTVTKREDVSWSVLRPEIFEAILEFYASEEPVLLENLPESDTSIKPEDDEVVAMIKELLETRIKPAVAEDGGNILYRGYHPDTGIVDLELQGSCTTCSSSVVTLKSGVENMLMHYIPEVKGVREVVSEERQKMEQVSREQLQSLEQRLRDSGVLRS</sequence>
<proteinExistence type="inferred from homology"/>
<keyword evidence="6" id="KW-1185">Reference proteome</keyword>
<feature type="domain" description="Scaffold protein Nfu/NifU N-terminal" evidence="2">
    <location>
        <begin position="87"/>
        <end position="174"/>
    </location>
</feature>
<dbReference type="Gene3D" id="3.30.1370.70">
    <property type="entry name" value="Scaffold protein Nfu/NifU, N-terminal domain"/>
    <property type="match status" value="1"/>
</dbReference>
<protein>
    <recommendedName>
        <fullName evidence="2">Scaffold protein Nfu/NifU N-terminal domain-containing protein</fullName>
    </recommendedName>
</protein>
<dbReference type="PANTHER" id="PTHR11178:SF1">
    <property type="entry name" value="NFU1 IRON-SULFUR CLUSTER SCAFFOLD HOMOLOG, MITOCHONDRIAL"/>
    <property type="match status" value="1"/>
</dbReference>
<organism evidence="3 6">
    <name type="scientific">Galdieria partita</name>
    <dbReference type="NCBI Taxonomy" id="83374"/>
    <lineage>
        <taxon>Eukaryota</taxon>
        <taxon>Rhodophyta</taxon>
        <taxon>Bangiophyceae</taxon>
        <taxon>Galdieriales</taxon>
        <taxon>Galdieriaceae</taxon>
        <taxon>Galdieria</taxon>
    </lineage>
</organism>
<dbReference type="InterPro" id="IPR001075">
    <property type="entry name" value="NIF_FeS_clus_asmbl_NifU_C"/>
</dbReference>
<dbReference type="GO" id="GO:0005506">
    <property type="term" value="F:iron ion binding"/>
    <property type="evidence" value="ECO:0007669"/>
    <property type="project" value="InterPro"/>
</dbReference>
<dbReference type="PANTHER" id="PTHR11178">
    <property type="entry name" value="IRON-SULFUR CLUSTER SCAFFOLD PROTEIN NFU-RELATED"/>
    <property type="match status" value="1"/>
</dbReference>
<dbReference type="Pfam" id="PF01106">
    <property type="entry name" value="NifU"/>
    <property type="match status" value="1"/>
</dbReference>
<evidence type="ECO:0000313" key="3">
    <source>
        <dbReference type="EMBL" id="GJQ11624.1"/>
    </source>
</evidence>
<evidence type="ECO:0000313" key="4">
    <source>
        <dbReference type="EMBL" id="GJQ12373.1"/>
    </source>
</evidence>
<reference evidence="3" key="2">
    <citation type="submission" date="2022-01" db="EMBL/GenBank/DDBJ databases">
        <authorList>
            <person name="Hirooka S."/>
            <person name="Miyagishima S.Y."/>
        </authorList>
    </citation>
    <scope>NUCLEOTIDE SEQUENCE</scope>
    <source>
        <strain evidence="3">NBRC 102759</strain>
    </source>
</reference>
<dbReference type="SUPFAM" id="SSF117916">
    <property type="entry name" value="Fe-S cluster assembly (FSCA) domain-like"/>
    <property type="match status" value="1"/>
</dbReference>
<dbReference type="EMBL" id="BQMJ01000032">
    <property type="protein sequence ID" value="GJQ12373.1"/>
    <property type="molecule type" value="Genomic_DNA"/>
</dbReference>
<dbReference type="OrthoDB" id="565552at2759"/>
<dbReference type="Proteomes" id="UP001061958">
    <property type="component" value="Unassembled WGS sequence"/>
</dbReference>
<dbReference type="FunFam" id="3.30.300.130:FF:000001">
    <property type="entry name" value="NFU1 iron-sulfur cluster scaffold"/>
    <property type="match status" value="1"/>
</dbReference>
<dbReference type="SUPFAM" id="SSF110836">
    <property type="entry name" value="Hypothetical protein SAV1430"/>
    <property type="match status" value="1"/>
</dbReference>
<dbReference type="Pfam" id="PF08712">
    <property type="entry name" value="Nfu_N"/>
    <property type="match status" value="1"/>
</dbReference>
<dbReference type="InterPro" id="IPR034904">
    <property type="entry name" value="FSCA_dom_sf"/>
</dbReference>
<dbReference type="GO" id="GO:0051536">
    <property type="term" value="F:iron-sulfur cluster binding"/>
    <property type="evidence" value="ECO:0007669"/>
    <property type="project" value="InterPro"/>
</dbReference>
<reference evidence="3" key="1">
    <citation type="journal article" date="2022" name="Proc. Natl. Acad. Sci. U.S.A.">
        <title>Life cycle and functional genomics of the unicellular red alga Galdieria for elucidating algal and plant evolution and industrial use.</title>
        <authorList>
            <person name="Hirooka S."/>
            <person name="Itabashi T."/>
            <person name="Ichinose T.M."/>
            <person name="Onuma R."/>
            <person name="Fujiwara T."/>
            <person name="Yamashita S."/>
            <person name="Jong L.W."/>
            <person name="Tomita R."/>
            <person name="Iwane A.H."/>
            <person name="Miyagishima S.Y."/>
        </authorList>
    </citation>
    <scope>NUCLEOTIDE SEQUENCE</scope>
    <source>
        <strain evidence="3">NBRC 102759</strain>
    </source>
</reference>
<gene>
    <name evidence="3" type="ORF">GpartN1_g3415.t1</name>
    <name evidence="4" type="ORF">GpartN1_g4164.t1</name>
    <name evidence="5" type="ORF">GpartN1_g4772.t1</name>
</gene>
<dbReference type="GO" id="GO:0005739">
    <property type="term" value="C:mitochondrion"/>
    <property type="evidence" value="ECO:0007669"/>
    <property type="project" value="TreeGrafter"/>
</dbReference>